<comment type="similarity">
    <text evidence="1">Belongs to the lin-52 family.</text>
</comment>
<evidence type="ECO:0000313" key="3">
    <source>
        <dbReference type="EMBL" id="KFO31224.1"/>
    </source>
</evidence>
<dbReference type="GO" id="GO:0070176">
    <property type="term" value="C:DRM complex"/>
    <property type="evidence" value="ECO:0007669"/>
    <property type="project" value="InterPro"/>
</dbReference>
<gene>
    <name evidence="3" type="ORF">H920_07415</name>
</gene>
<dbReference type="Pfam" id="PF10044">
    <property type="entry name" value="LIN52"/>
    <property type="match status" value="1"/>
</dbReference>
<dbReference type="AlphaFoldDB" id="A0A091DGJ6"/>
<dbReference type="GO" id="GO:0006355">
    <property type="term" value="P:regulation of DNA-templated transcription"/>
    <property type="evidence" value="ECO:0007669"/>
    <property type="project" value="InterPro"/>
</dbReference>
<dbReference type="Proteomes" id="UP000028990">
    <property type="component" value="Unassembled WGS sequence"/>
</dbReference>
<dbReference type="PANTHER" id="PTHR31489:SF2">
    <property type="entry name" value="PROTEIN LIN-52 HOMOLOG"/>
    <property type="match status" value="1"/>
</dbReference>
<name>A0A091DGJ6_FUKDA</name>
<organism evidence="3 4">
    <name type="scientific">Fukomys damarensis</name>
    <name type="common">Damaraland mole rat</name>
    <name type="synonym">Cryptomys damarensis</name>
    <dbReference type="NCBI Taxonomy" id="885580"/>
    <lineage>
        <taxon>Eukaryota</taxon>
        <taxon>Metazoa</taxon>
        <taxon>Chordata</taxon>
        <taxon>Craniata</taxon>
        <taxon>Vertebrata</taxon>
        <taxon>Euteleostomi</taxon>
        <taxon>Mammalia</taxon>
        <taxon>Eutheria</taxon>
        <taxon>Euarchontoglires</taxon>
        <taxon>Glires</taxon>
        <taxon>Rodentia</taxon>
        <taxon>Hystricomorpha</taxon>
        <taxon>Bathyergidae</taxon>
        <taxon>Fukomys</taxon>
    </lineage>
</organism>
<protein>
    <recommendedName>
        <fullName evidence="2">Protein lin-52 homolog</fullName>
    </recommendedName>
</protein>
<dbReference type="EMBL" id="KN122310">
    <property type="protein sequence ID" value="KFO31224.1"/>
    <property type="molecule type" value="Genomic_DNA"/>
</dbReference>
<keyword evidence="4" id="KW-1185">Reference proteome</keyword>
<evidence type="ECO:0000256" key="2">
    <source>
        <dbReference type="ARBA" id="ARBA00020469"/>
    </source>
</evidence>
<dbReference type="InterPro" id="IPR018737">
    <property type="entry name" value="DREAM_LIN52"/>
</dbReference>
<dbReference type="PANTHER" id="PTHR31489">
    <property type="entry name" value="LIN52 FAMILY MEMBER"/>
    <property type="match status" value="1"/>
</dbReference>
<proteinExistence type="inferred from homology"/>
<reference evidence="3 4" key="1">
    <citation type="submission" date="2013-11" db="EMBL/GenBank/DDBJ databases">
        <title>The Damaraland mole rat (Fukomys damarensis) genome and evolution of African mole rats.</title>
        <authorList>
            <person name="Gladyshev V.N."/>
            <person name="Fang X."/>
        </authorList>
    </citation>
    <scope>NUCLEOTIDE SEQUENCE [LARGE SCALE GENOMIC DNA]</scope>
    <source>
        <tissue evidence="3">Liver</tissue>
    </source>
</reference>
<evidence type="ECO:0000256" key="1">
    <source>
        <dbReference type="ARBA" id="ARBA00005456"/>
    </source>
</evidence>
<accession>A0A091DGJ6</accession>
<evidence type="ECO:0000313" key="4">
    <source>
        <dbReference type="Proteomes" id="UP000028990"/>
    </source>
</evidence>
<sequence length="137" mass="15613">MHVRGTSWDCIHEARRDLLPRPWEIHTNLLLDASGPRFTNGPWRRDLAPQLCLLTIRTAAHRDPPEDNQNVLGLGEEAKEATVPQPVKVKKYLTWMARIEREDAEVLKELGNLVMATLMEKIRGLQNLACQLGLEKS</sequence>